<dbReference type="Gene3D" id="1.10.8.60">
    <property type="match status" value="1"/>
</dbReference>
<dbReference type="GO" id="GO:0046872">
    <property type="term" value="F:metal ion binding"/>
    <property type="evidence" value="ECO:0007669"/>
    <property type="project" value="UniProtKB-KW"/>
</dbReference>
<evidence type="ECO:0000256" key="7">
    <source>
        <dbReference type="ARBA" id="ARBA00022833"/>
    </source>
</evidence>
<sequence>MPTEAVPTPNPATPHGAGGDEYQVVARRYRPQSFDALVGQEHVARALKQAITSGRIGHAYLFTGARGVGKTSAARILAKALNCTGPRPDGSAGDGPTPEPCGECDVCLSVASGDDVDVLEIDGASNRGIDEIRQLRQNVGIRPSRSHFKVYIIDEVHMLTKEAFNALLKTLEEPPEHVKFIFATTEPNKIPITILSRCQRFDFAGIAAASIRQRLAQIAEAEGVQVEGEALQILAARAAGSMRDSQSLLEQLLAVADGAVTAEDVNRLLGVAPAQRIEGLARAIAVHDAAAALGELASTLEGGAEVGQLVDQLMGYFRDAMTLAVGCSPEQAINILPAQAETAGELGKSIGVANLLAVMQVLDNAAARMRISLHTRTLAEMAIVRACELEDLQELANLAAELRGDAPPAPRPSRPPAPRPPAPETVAPAPTSPQASPSPAPTPRPNVQQRTVQQPSQQQNSAPPAVAPPAASAAPASAAPPPAAEPPARAESANAAPEGLAAQFAQLSSRAPRQAAPAAAAQGSPQAAAGGEQAPAAEASAADAATPEPAGVAPPPPDSPIDNNLAATLWRQASEAVGGLAATFASSASRVEVGAGDRWTVVFSDAMSKEQCEQPARRTELNTALARSAGRKIELTLQIDPTAAPPPEPAARVSPREKRAQVAEQPFVRRALELFESEPERLRYTPPKGE</sequence>
<comment type="function">
    <text evidence="11">DNA polymerase III is a complex, multichain enzyme responsible for most of the replicative synthesis in bacteria. This DNA polymerase also exhibits 3' to 5' exonuclease activity.</text>
</comment>
<evidence type="ECO:0000256" key="11">
    <source>
        <dbReference type="RuleBase" id="RU364063"/>
    </source>
</evidence>
<feature type="compositionally biased region" description="Low complexity" evidence="12">
    <location>
        <begin position="508"/>
        <end position="551"/>
    </location>
</feature>
<dbReference type="AlphaFoldDB" id="A0A5C5ZPB4"/>
<keyword evidence="4 11" id="KW-0235">DNA replication</keyword>
<dbReference type="PANTHER" id="PTHR11669">
    <property type="entry name" value="REPLICATION FACTOR C / DNA POLYMERASE III GAMMA-TAU SUBUNIT"/>
    <property type="match status" value="1"/>
</dbReference>
<comment type="subunit">
    <text evidence="11">DNA polymerase III contains a core (composed of alpha, epsilon and theta chains) that associates with a tau subunit. This core dimerizes to form the POLIII' complex. PolIII' associates with the gamma complex (composed of gamma, delta, delta', psi and chi chains) and with the beta chain to form the complete DNA polymerase III complex.</text>
</comment>
<dbReference type="EC" id="2.7.7.7" evidence="11"/>
<dbReference type="GO" id="GO:0003677">
    <property type="term" value="F:DNA binding"/>
    <property type="evidence" value="ECO:0007669"/>
    <property type="project" value="InterPro"/>
</dbReference>
<feature type="compositionally biased region" description="Pro residues" evidence="12">
    <location>
        <begin position="407"/>
        <end position="423"/>
    </location>
</feature>
<dbReference type="Gene3D" id="3.40.50.300">
    <property type="entry name" value="P-loop containing nucleotide triphosphate hydrolases"/>
    <property type="match status" value="1"/>
</dbReference>
<evidence type="ECO:0000256" key="6">
    <source>
        <dbReference type="ARBA" id="ARBA00022741"/>
    </source>
</evidence>
<organism evidence="14 15">
    <name type="scientific">Pseudobythopirellula maris</name>
    <dbReference type="NCBI Taxonomy" id="2527991"/>
    <lineage>
        <taxon>Bacteria</taxon>
        <taxon>Pseudomonadati</taxon>
        <taxon>Planctomycetota</taxon>
        <taxon>Planctomycetia</taxon>
        <taxon>Pirellulales</taxon>
        <taxon>Lacipirellulaceae</taxon>
        <taxon>Pseudobythopirellula</taxon>
    </lineage>
</organism>
<proteinExistence type="inferred from homology"/>
<dbReference type="NCBIfam" id="NF004046">
    <property type="entry name" value="PRK05563.1"/>
    <property type="match status" value="1"/>
</dbReference>
<dbReference type="InterPro" id="IPR050238">
    <property type="entry name" value="DNA_Rep/Repair_Clamp_Loader"/>
</dbReference>
<keyword evidence="8 11" id="KW-0067">ATP-binding</keyword>
<dbReference type="GO" id="GO:0005524">
    <property type="term" value="F:ATP binding"/>
    <property type="evidence" value="ECO:0007669"/>
    <property type="project" value="UniProtKB-KW"/>
</dbReference>
<feature type="region of interest" description="Disordered" evidence="12">
    <location>
        <begin position="403"/>
        <end position="567"/>
    </location>
</feature>
<evidence type="ECO:0000256" key="3">
    <source>
        <dbReference type="ARBA" id="ARBA00022695"/>
    </source>
</evidence>
<feature type="compositionally biased region" description="Low complexity" evidence="12">
    <location>
        <begin position="486"/>
        <end position="497"/>
    </location>
</feature>
<evidence type="ECO:0000256" key="10">
    <source>
        <dbReference type="ARBA" id="ARBA00049244"/>
    </source>
</evidence>
<reference evidence="14 15" key="1">
    <citation type="submission" date="2019-02" db="EMBL/GenBank/DDBJ databases">
        <title>Deep-cultivation of Planctomycetes and their phenomic and genomic characterization uncovers novel biology.</title>
        <authorList>
            <person name="Wiegand S."/>
            <person name="Jogler M."/>
            <person name="Boedeker C."/>
            <person name="Pinto D."/>
            <person name="Vollmers J."/>
            <person name="Rivas-Marin E."/>
            <person name="Kohn T."/>
            <person name="Peeters S.H."/>
            <person name="Heuer A."/>
            <person name="Rast P."/>
            <person name="Oberbeckmann S."/>
            <person name="Bunk B."/>
            <person name="Jeske O."/>
            <person name="Meyerdierks A."/>
            <person name="Storesund J.E."/>
            <person name="Kallscheuer N."/>
            <person name="Luecker S."/>
            <person name="Lage O.M."/>
            <person name="Pohl T."/>
            <person name="Merkel B.J."/>
            <person name="Hornburger P."/>
            <person name="Mueller R.-W."/>
            <person name="Bruemmer F."/>
            <person name="Labrenz M."/>
            <person name="Spormann A.M."/>
            <person name="Op Den Camp H."/>
            <person name="Overmann J."/>
            <person name="Amann R."/>
            <person name="Jetten M.S.M."/>
            <person name="Mascher T."/>
            <person name="Medema M.H."/>
            <person name="Devos D.P."/>
            <person name="Kaster A.-K."/>
            <person name="Ovreas L."/>
            <person name="Rohde M."/>
            <person name="Galperin M.Y."/>
            <person name="Jogler C."/>
        </authorList>
    </citation>
    <scope>NUCLEOTIDE SEQUENCE [LARGE SCALE GENOMIC DNA]</scope>
    <source>
        <strain evidence="14 15">Mal64</strain>
    </source>
</reference>
<dbReference type="CDD" id="cd00009">
    <property type="entry name" value="AAA"/>
    <property type="match status" value="1"/>
</dbReference>
<dbReference type="SMART" id="SM00382">
    <property type="entry name" value="AAA"/>
    <property type="match status" value="1"/>
</dbReference>
<dbReference type="FunFam" id="1.10.8.60:FF:000013">
    <property type="entry name" value="DNA polymerase III subunit gamma/tau"/>
    <property type="match status" value="1"/>
</dbReference>
<evidence type="ECO:0000256" key="2">
    <source>
        <dbReference type="ARBA" id="ARBA00022679"/>
    </source>
</evidence>
<dbReference type="SUPFAM" id="SSF48019">
    <property type="entry name" value="post-AAA+ oligomerization domain-like"/>
    <property type="match status" value="1"/>
</dbReference>
<dbReference type="PANTHER" id="PTHR11669:SF0">
    <property type="entry name" value="PROTEIN STICHEL-LIKE 2"/>
    <property type="match status" value="1"/>
</dbReference>
<keyword evidence="6 11" id="KW-0547">Nucleotide-binding</keyword>
<dbReference type="InterPro" id="IPR027417">
    <property type="entry name" value="P-loop_NTPase"/>
</dbReference>
<keyword evidence="3 11" id="KW-0548">Nucleotidyltransferase</keyword>
<feature type="domain" description="AAA+ ATPase" evidence="13">
    <location>
        <begin position="56"/>
        <end position="207"/>
    </location>
</feature>
<dbReference type="Proteomes" id="UP000315440">
    <property type="component" value="Unassembled WGS sequence"/>
</dbReference>
<keyword evidence="15" id="KW-1185">Reference proteome</keyword>
<dbReference type="InterPro" id="IPR003593">
    <property type="entry name" value="AAA+_ATPase"/>
</dbReference>
<evidence type="ECO:0000256" key="8">
    <source>
        <dbReference type="ARBA" id="ARBA00022840"/>
    </source>
</evidence>
<dbReference type="InterPro" id="IPR012763">
    <property type="entry name" value="DNA_pol_III_sug/sutau_N"/>
</dbReference>
<dbReference type="EMBL" id="SJPQ01000002">
    <property type="protein sequence ID" value="TWT88955.1"/>
    <property type="molecule type" value="Genomic_DNA"/>
</dbReference>
<protein>
    <recommendedName>
        <fullName evidence="11">DNA polymerase III subunit gamma/tau</fullName>
        <ecNumber evidence="11">2.7.7.7</ecNumber>
    </recommendedName>
</protein>
<feature type="compositionally biased region" description="Low complexity" evidence="12">
    <location>
        <begin position="452"/>
        <end position="477"/>
    </location>
</feature>
<comment type="caution">
    <text evidence="14">The sequence shown here is derived from an EMBL/GenBank/DDBJ whole genome shotgun (WGS) entry which is preliminary data.</text>
</comment>
<feature type="region of interest" description="Disordered" evidence="12">
    <location>
        <begin position="640"/>
        <end position="662"/>
    </location>
</feature>
<evidence type="ECO:0000313" key="15">
    <source>
        <dbReference type="Proteomes" id="UP000315440"/>
    </source>
</evidence>
<name>A0A5C5ZPB4_9BACT</name>
<dbReference type="Gene3D" id="1.20.272.10">
    <property type="match status" value="1"/>
</dbReference>
<evidence type="ECO:0000313" key="14">
    <source>
        <dbReference type="EMBL" id="TWT88955.1"/>
    </source>
</evidence>
<dbReference type="GO" id="GO:0009360">
    <property type="term" value="C:DNA polymerase III complex"/>
    <property type="evidence" value="ECO:0007669"/>
    <property type="project" value="InterPro"/>
</dbReference>
<keyword evidence="5" id="KW-0479">Metal-binding</keyword>
<evidence type="ECO:0000256" key="4">
    <source>
        <dbReference type="ARBA" id="ARBA00022705"/>
    </source>
</evidence>
<evidence type="ECO:0000256" key="1">
    <source>
        <dbReference type="ARBA" id="ARBA00006360"/>
    </source>
</evidence>
<dbReference type="FunFam" id="3.40.50.300:FF:000014">
    <property type="entry name" value="DNA polymerase III subunit gamma/tau"/>
    <property type="match status" value="1"/>
</dbReference>
<gene>
    <name evidence="14" type="primary">dnaX_2</name>
    <name evidence="11" type="synonym">dnaX</name>
    <name evidence="14" type="ORF">Mal64_24450</name>
</gene>
<dbReference type="NCBIfam" id="TIGR02397">
    <property type="entry name" value="dnaX_nterm"/>
    <property type="match status" value="1"/>
</dbReference>
<dbReference type="GO" id="GO:0003887">
    <property type="term" value="F:DNA-directed DNA polymerase activity"/>
    <property type="evidence" value="ECO:0007669"/>
    <property type="project" value="UniProtKB-KW"/>
</dbReference>
<comment type="catalytic activity">
    <reaction evidence="10 11">
        <text>DNA(n) + a 2'-deoxyribonucleoside 5'-triphosphate = DNA(n+1) + diphosphate</text>
        <dbReference type="Rhea" id="RHEA:22508"/>
        <dbReference type="Rhea" id="RHEA-COMP:17339"/>
        <dbReference type="Rhea" id="RHEA-COMP:17340"/>
        <dbReference type="ChEBI" id="CHEBI:33019"/>
        <dbReference type="ChEBI" id="CHEBI:61560"/>
        <dbReference type="ChEBI" id="CHEBI:173112"/>
        <dbReference type="EC" id="2.7.7.7"/>
    </reaction>
</comment>
<evidence type="ECO:0000259" key="13">
    <source>
        <dbReference type="SMART" id="SM00382"/>
    </source>
</evidence>
<evidence type="ECO:0000256" key="5">
    <source>
        <dbReference type="ARBA" id="ARBA00022723"/>
    </source>
</evidence>
<keyword evidence="7" id="KW-0862">Zinc</keyword>
<dbReference type="SUPFAM" id="SSF52540">
    <property type="entry name" value="P-loop containing nucleoside triphosphate hydrolases"/>
    <property type="match status" value="1"/>
</dbReference>
<dbReference type="Pfam" id="PF22608">
    <property type="entry name" value="DNAX_ATPase_lid"/>
    <property type="match status" value="1"/>
</dbReference>
<evidence type="ECO:0000256" key="12">
    <source>
        <dbReference type="SAM" id="MobiDB-lite"/>
    </source>
</evidence>
<dbReference type="InterPro" id="IPR008921">
    <property type="entry name" value="DNA_pol3_clamp-load_cplx_C"/>
</dbReference>
<accession>A0A5C5ZPB4</accession>
<feature type="compositionally biased region" description="Low complexity" evidence="12">
    <location>
        <begin position="424"/>
        <end position="435"/>
    </location>
</feature>
<dbReference type="InterPro" id="IPR022754">
    <property type="entry name" value="DNA_pol_III_gamma-3"/>
</dbReference>
<dbReference type="InterPro" id="IPR045085">
    <property type="entry name" value="HLD_clamp_pol_III_gamma_tau"/>
</dbReference>
<dbReference type="RefSeq" id="WP_197525693.1">
    <property type="nucleotide sequence ID" value="NZ_SJPQ01000002.1"/>
</dbReference>
<comment type="similarity">
    <text evidence="1 11">Belongs to the DnaX/STICHEL family.</text>
</comment>
<dbReference type="Pfam" id="PF12169">
    <property type="entry name" value="DNA_pol3_gamma3"/>
    <property type="match status" value="1"/>
</dbReference>
<keyword evidence="9 11" id="KW-0239">DNA-directed DNA polymerase</keyword>
<dbReference type="GO" id="GO:0006261">
    <property type="term" value="P:DNA-templated DNA replication"/>
    <property type="evidence" value="ECO:0007669"/>
    <property type="project" value="TreeGrafter"/>
</dbReference>
<dbReference type="Pfam" id="PF13177">
    <property type="entry name" value="DNA_pol3_delta2"/>
    <property type="match status" value="1"/>
</dbReference>
<evidence type="ECO:0000256" key="9">
    <source>
        <dbReference type="ARBA" id="ARBA00022932"/>
    </source>
</evidence>
<keyword evidence="2 11" id="KW-0808">Transferase</keyword>
<dbReference type="CDD" id="cd18137">
    <property type="entry name" value="HLD_clamp_pol_III_gamma_tau"/>
    <property type="match status" value="1"/>
</dbReference>